<protein>
    <submittedName>
        <fullName evidence="3">Phytanoyl-CoA dioxygenase</fullName>
    </submittedName>
</protein>
<dbReference type="Proteomes" id="UP000230390">
    <property type="component" value="Unassembled WGS sequence"/>
</dbReference>
<keyword evidence="3" id="KW-0560">Oxidoreductase</keyword>
<keyword evidence="4" id="KW-1185">Reference proteome</keyword>
<gene>
    <name evidence="3" type="ORF">CR105_13965</name>
</gene>
<dbReference type="RefSeq" id="WP_099789068.1">
    <property type="nucleotide sequence ID" value="NZ_JBHLYV010000087.1"/>
</dbReference>
<dbReference type="OrthoDB" id="9791262at2"/>
<name>A0A2G8TES2_9BURK</name>
<dbReference type="EMBL" id="PDOC01000007">
    <property type="protein sequence ID" value="PIL44551.1"/>
    <property type="molecule type" value="Genomic_DNA"/>
</dbReference>
<evidence type="ECO:0000313" key="4">
    <source>
        <dbReference type="Proteomes" id="UP000230390"/>
    </source>
</evidence>
<evidence type="ECO:0000313" key="3">
    <source>
        <dbReference type="EMBL" id="PIL44551.1"/>
    </source>
</evidence>
<keyword evidence="2" id="KW-0408">Iron</keyword>
<dbReference type="AlphaFoldDB" id="A0A2G8TES2"/>
<dbReference type="Gene3D" id="2.60.120.620">
    <property type="entry name" value="q2cbj1_9rhob like domain"/>
    <property type="match status" value="1"/>
</dbReference>
<keyword evidence="1" id="KW-0479">Metal-binding</keyword>
<dbReference type="SUPFAM" id="SSF51197">
    <property type="entry name" value="Clavaminate synthase-like"/>
    <property type="match status" value="1"/>
</dbReference>
<proteinExistence type="predicted"/>
<dbReference type="Pfam" id="PF05721">
    <property type="entry name" value="PhyH"/>
    <property type="match status" value="1"/>
</dbReference>
<dbReference type="InterPro" id="IPR008775">
    <property type="entry name" value="Phytyl_CoA_dOase-like"/>
</dbReference>
<dbReference type="GO" id="GO:0016706">
    <property type="term" value="F:2-oxoglutarate-dependent dioxygenase activity"/>
    <property type="evidence" value="ECO:0007669"/>
    <property type="project" value="UniProtKB-ARBA"/>
</dbReference>
<reference evidence="3 4" key="1">
    <citation type="submission" date="2017-10" db="EMBL/GenBank/DDBJ databases">
        <title>Massilia psychrophilum sp. nov., a novel purple-pigmented bacterium isolated from Tianshan glacier, Xinjiang Municipality, China.</title>
        <authorList>
            <person name="Wang H."/>
        </authorList>
    </citation>
    <scope>NUCLEOTIDE SEQUENCE [LARGE SCALE GENOMIC DNA]</scope>
    <source>
        <strain evidence="3 4">JCM 30074</strain>
    </source>
</reference>
<organism evidence="3 4">
    <name type="scientific">Massilia eurypsychrophila</name>
    <dbReference type="NCBI Taxonomy" id="1485217"/>
    <lineage>
        <taxon>Bacteria</taxon>
        <taxon>Pseudomonadati</taxon>
        <taxon>Pseudomonadota</taxon>
        <taxon>Betaproteobacteria</taxon>
        <taxon>Burkholderiales</taxon>
        <taxon>Oxalobacteraceae</taxon>
        <taxon>Telluria group</taxon>
        <taxon>Massilia</taxon>
    </lineage>
</organism>
<dbReference type="GO" id="GO:0005506">
    <property type="term" value="F:iron ion binding"/>
    <property type="evidence" value="ECO:0007669"/>
    <property type="project" value="UniProtKB-ARBA"/>
</dbReference>
<comment type="caution">
    <text evidence="3">The sequence shown here is derived from an EMBL/GenBank/DDBJ whole genome shotgun (WGS) entry which is preliminary data.</text>
</comment>
<evidence type="ECO:0000256" key="1">
    <source>
        <dbReference type="ARBA" id="ARBA00022723"/>
    </source>
</evidence>
<sequence>MLNEEQRARYALDGYIVLPGFKSAQEIAAVRERAAQIVDAFDPGQGSGIFTTRNQATATDDYFLRSDNTVRCFFEEEAFDAEGRLRQDKSLSINKIGHALHDLDPVFERFSRDPKLAAVARDLGLAEALVWQSMYIFKQPGIGGEVRWHQDATFFETTPISVTTFWFALEDATVDNGCLWVQPGGHRGPMRERFVRNGDAINMEKLDATPWPDDSVAVPLEAAAGSLVCFHGLLPHYSAPNRSAVSRHAYTLHATDGRTAYSPQNWIQRDSALPARGFE</sequence>
<keyword evidence="3" id="KW-0223">Dioxygenase</keyword>
<dbReference type="PANTHER" id="PTHR20883:SF15">
    <property type="entry name" value="PHYTANOYL-COA DIOXYGENASE DOMAIN-CONTAINING PROTEIN 1"/>
    <property type="match status" value="1"/>
</dbReference>
<evidence type="ECO:0000256" key="2">
    <source>
        <dbReference type="ARBA" id="ARBA00023004"/>
    </source>
</evidence>
<dbReference type="PANTHER" id="PTHR20883">
    <property type="entry name" value="PHYTANOYL-COA DIOXYGENASE DOMAIN CONTAINING 1"/>
    <property type="match status" value="1"/>
</dbReference>
<accession>A0A2G8TES2</accession>